<dbReference type="EMBL" id="QRVN01000053">
    <property type="protein sequence ID" value="RGS44781.1"/>
    <property type="molecule type" value="Genomic_DNA"/>
</dbReference>
<protein>
    <submittedName>
        <fullName evidence="3">Uncharacterized protein</fullName>
    </submittedName>
</protein>
<proteinExistence type="predicted"/>
<gene>
    <name evidence="3" type="ORF">DWX90_15425</name>
</gene>
<evidence type="ECO:0000313" key="4">
    <source>
        <dbReference type="Proteomes" id="UP000286113"/>
    </source>
</evidence>
<accession>A0AA92TJ40</accession>
<evidence type="ECO:0000313" key="3">
    <source>
        <dbReference type="EMBL" id="RGS44781.1"/>
    </source>
</evidence>
<feature type="transmembrane region" description="Helical" evidence="2">
    <location>
        <begin position="48"/>
        <end position="71"/>
    </location>
</feature>
<keyword evidence="1" id="KW-0175">Coiled coil</keyword>
<name>A0AA92TJ40_9BACT</name>
<dbReference type="AlphaFoldDB" id="A0AA92TJ40"/>
<sequence length="227" mass="26458">MPRETDSTIIKERDFLRGEVKQLQQEIKKINFDKQNTSSKNSNRKLHVVYLVLLVLFTILGGSIGGILHYVNSKYYYTEYHNLSEFVEEYSKYKPFDIVSIDIRNEGQEYGADIYSKNTTYINPRICIAGLESGSYTFQVKFYNRYGDLSQGENSPTNYSYEEECYINAKEIQHLELSGWGGKEQGHWDAGNYCIEIWYKNNKIAQKHFQIYDEDYGTAMVNDSIAL</sequence>
<evidence type="ECO:0000256" key="1">
    <source>
        <dbReference type="SAM" id="Coils"/>
    </source>
</evidence>
<keyword evidence="2" id="KW-0812">Transmembrane</keyword>
<keyword evidence="2" id="KW-1133">Transmembrane helix</keyword>
<organism evidence="3 4">
    <name type="scientific">Segatella copri</name>
    <dbReference type="NCBI Taxonomy" id="165179"/>
    <lineage>
        <taxon>Bacteria</taxon>
        <taxon>Pseudomonadati</taxon>
        <taxon>Bacteroidota</taxon>
        <taxon>Bacteroidia</taxon>
        <taxon>Bacteroidales</taxon>
        <taxon>Prevotellaceae</taxon>
        <taxon>Segatella</taxon>
    </lineage>
</organism>
<feature type="coiled-coil region" evidence="1">
    <location>
        <begin position="13"/>
        <end position="40"/>
    </location>
</feature>
<keyword evidence="2" id="KW-0472">Membrane</keyword>
<dbReference type="Proteomes" id="UP000286113">
    <property type="component" value="Unassembled WGS sequence"/>
</dbReference>
<reference evidence="3 4" key="1">
    <citation type="submission" date="2018-08" db="EMBL/GenBank/DDBJ databases">
        <title>A genome reference for cultivated species of the human gut microbiota.</title>
        <authorList>
            <person name="Zou Y."/>
            <person name="Xue W."/>
            <person name="Luo G."/>
        </authorList>
    </citation>
    <scope>NUCLEOTIDE SEQUENCE [LARGE SCALE GENOMIC DNA]</scope>
    <source>
        <strain evidence="3 4">AF22-1</strain>
    </source>
</reference>
<comment type="caution">
    <text evidence="3">The sequence shown here is derived from an EMBL/GenBank/DDBJ whole genome shotgun (WGS) entry which is preliminary data.</text>
</comment>
<evidence type="ECO:0000256" key="2">
    <source>
        <dbReference type="SAM" id="Phobius"/>
    </source>
</evidence>